<evidence type="ECO:0000256" key="2">
    <source>
        <dbReference type="ARBA" id="ARBA00023125"/>
    </source>
</evidence>
<dbReference type="SUPFAM" id="SSF54909">
    <property type="entry name" value="Dimeric alpha+beta barrel"/>
    <property type="match status" value="1"/>
</dbReference>
<name>A0ABQ5V319_9PROT</name>
<evidence type="ECO:0000313" key="6">
    <source>
        <dbReference type="Proteomes" id="UP001161390"/>
    </source>
</evidence>
<dbReference type="PANTHER" id="PTHR30154:SF34">
    <property type="entry name" value="TRANSCRIPTIONAL REGULATOR AZLB"/>
    <property type="match status" value="1"/>
</dbReference>
<dbReference type="InterPro" id="IPR011008">
    <property type="entry name" value="Dimeric_a/b-barrel"/>
</dbReference>
<dbReference type="InterPro" id="IPR011991">
    <property type="entry name" value="ArsR-like_HTH"/>
</dbReference>
<dbReference type="RefSeq" id="WP_284372234.1">
    <property type="nucleotide sequence ID" value="NZ_BSNJ01000004.1"/>
</dbReference>
<organism evidence="5 6">
    <name type="scientific">Algimonas porphyrae</name>
    <dbReference type="NCBI Taxonomy" id="1128113"/>
    <lineage>
        <taxon>Bacteria</taxon>
        <taxon>Pseudomonadati</taxon>
        <taxon>Pseudomonadota</taxon>
        <taxon>Alphaproteobacteria</taxon>
        <taxon>Maricaulales</taxon>
        <taxon>Robiginitomaculaceae</taxon>
        <taxon>Algimonas</taxon>
    </lineage>
</organism>
<dbReference type="InterPro" id="IPR036388">
    <property type="entry name" value="WH-like_DNA-bd_sf"/>
</dbReference>
<dbReference type="InterPro" id="IPR036390">
    <property type="entry name" value="WH_DNA-bd_sf"/>
</dbReference>
<comment type="caution">
    <text evidence="5">The sequence shown here is derived from an EMBL/GenBank/DDBJ whole genome shotgun (WGS) entry which is preliminary data.</text>
</comment>
<dbReference type="InterPro" id="IPR019888">
    <property type="entry name" value="Tscrpt_reg_AsnC-like"/>
</dbReference>
<dbReference type="Gene3D" id="1.10.10.10">
    <property type="entry name" value="Winged helix-like DNA-binding domain superfamily/Winged helix DNA-binding domain"/>
    <property type="match status" value="1"/>
</dbReference>
<sequence length="149" mass="16623">MDSFDRRLLDLVQRNNRLTYDALGDAVGLSSSAVRRRLKQLREDGVIIADVALADPAKLAETVIISVHMKIESHETYATLSERMRDCPEVSQCYTVCGDTDFIIIAHFGNLTIYDGWAKAKLMSDPAIARYTTHVVSGRIKYDTAIATE</sequence>
<dbReference type="PROSITE" id="PS50956">
    <property type="entry name" value="HTH_ASNC_2"/>
    <property type="match status" value="1"/>
</dbReference>
<dbReference type="Proteomes" id="UP001161390">
    <property type="component" value="Unassembled WGS sequence"/>
</dbReference>
<dbReference type="EMBL" id="BSNJ01000004">
    <property type="protein sequence ID" value="GLQ21065.1"/>
    <property type="molecule type" value="Genomic_DNA"/>
</dbReference>
<dbReference type="PRINTS" id="PR00033">
    <property type="entry name" value="HTHASNC"/>
</dbReference>
<dbReference type="Pfam" id="PF01037">
    <property type="entry name" value="AsnC_trans_reg"/>
    <property type="match status" value="1"/>
</dbReference>
<reference evidence="5" key="1">
    <citation type="journal article" date="2014" name="Int. J. Syst. Evol. Microbiol.">
        <title>Complete genome of a new Firmicutes species belonging to the dominant human colonic microbiota ('Ruminococcus bicirculans') reveals two chromosomes and a selective capacity to utilize plant glucans.</title>
        <authorList>
            <consortium name="NISC Comparative Sequencing Program"/>
            <person name="Wegmann U."/>
            <person name="Louis P."/>
            <person name="Goesmann A."/>
            <person name="Henrissat B."/>
            <person name="Duncan S.H."/>
            <person name="Flint H.J."/>
        </authorList>
    </citation>
    <scope>NUCLEOTIDE SEQUENCE</scope>
    <source>
        <strain evidence="5">NBRC 108216</strain>
    </source>
</reference>
<dbReference type="PANTHER" id="PTHR30154">
    <property type="entry name" value="LEUCINE-RESPONSIVE REGULATORY PROTEIN"/>
    <property type="match status" value="1"/>
</dbReference>
<protein>
    <submittedName>
        <fullName evidence="5">Transcriptional regulator</fullName>
    </submittedName>
</protein>
<keyword evidence="2" id="KW-0238">DNA-binding</keyword>
<proteinExistence type="predicted"/>
<dbReference type="PROSITE" id="PS00519">
    <property type="entry name" value="HTH_ASNC_1"/>
    <property type="match status" value="1"/>
</dbReference>
<keyword evidence="3" id="KW-0804">Transcription</keyword>
<dbReference type="CDD" id="cd00090">
    <property type="entry name" value="HTH_ARSR"/>
    <property type="match status" value="1"/>
</dbReference>
<dbReference type="SUPFAM" id="SSF46785">
    <property type="entry name" value="Winged helix' DNA-binding domain"/>
    <property type="match status" value="1"/>
</dbReference>
<evidence type="ECO:0000256" key="1">
    <source>
        <dbReference type="ARBA" id="ARBA00023015"/>
    </source>
</evidence>
<evidence type="ECO:0000256" key="3">
    <source>
        <dbReference type="ARBA" id="ARBA00023163"/>
    </source>
</evidence>
<evidence type="ECO:0000313" key="5">
    <source>
        <dbReference type="EMBL" id="GLQ21065.1"/>
    </source>
</evidence>
<keyword evidence="6" id="KW-1185">Reference proteome</keyword>
<accession>A0ABQ5V319</accession>
<reference evidence="5" key="2">
    <citation type="submission" date="2023-01" db="EMBL/GenBank/DDBJ databases">
        <title>Draft genome sequence of Algimonas porphyrae strain NBRC 108216.</title>
        <authorList>
            <person name="Sun Q."/>
            <person name="Mori K."/>
        </authorList>
    </citation>
    <scope>NUCLEOTIDE SEQUENCE</scope>
    <source>
        <strain evidence="5">NBRC 108216</strain>
    </source>
</reference>
<dbReference type="SMART" id="SM00344">
    <property type="entry name" value="HTH_ASNC"/>
    <property type="match status" value="1"/>
</dbReference>
<gene>
    <name evidence="5" type="ORF">GCM10007854_20200</name>
</gene>
<dbReference type="InterPro" id="IPR019887">
    <property type="entry name" value="Tscrpt_reg_AsnC/Lrp_C"/>
</dbReference>
<dbReference type="InterPro" id="IPR000485">
    <property type="entry name" value="AsnC-type_HTH_dom"/>
</dbReference>
<dbReference type="InterPro" id="IPR019885">
    <property type="entry name" value="Tscrpt_reg_HTH_AsnC-type_CS"/>
</dbReference>
<evidence type="ECO:0000259" key="4">
    <source>
        <dbReference type="PROSITE" id="PS50956"/>
    </source>
</evidence>
<keyword evidence="1" id="KW-0805">Transcription regulation</keyword>
<dbReference type="Gene3D" id="3.30.70.920">
    <property type="match status" value="1"/>
</dbReference>
<feature type="domain" description="HTH asnC-type" evidence="4">
    <location>
        <begin position="1"/>
        <end position="62"/>
    </location>
</feature>
<dbReference type="Pfam" id="PF13412">
    <property type="entry name" value="HTH_24"/>
    <property type="match status" value="1"/>
</dbReference>